<evidence type="ECO:0000313" key="2">
    <source>
        <dbReference type="EMBL" id="OUR99729.1"/>
    </source>
</evidence>
<feature type="transmembrane region" description="Helical" evidence="1">
    <location>
        <begin position="95"/>
        <end position="115"/>
    </location>
</feature>
<dbReference type="InterPro" id="IPR037185">
    <property type="entry name" value="EmrE-like"/>
</dbReference>
<keyword evidence="1" id="KW-1133">Transmembrane helix</keyword>
<dbReference type="EMBL" id="MAAO01000002">
    <property type="protein sequence ID" value="OUR99729.1"/>
    <property type="molecule type" value="Genomic_DNA"/>
</dbReference>
<proteinExistence type="predicted"/>
<gene>
    <name evidence="2" type="ORF">A9Q84_01515</name>
</gene>
<feature type="transmembrane region" description="Helical" evidence="1">
    <location>
        <begin position="6"/>
        <end position="25"/>
    </location>
</feature>
<keyword evidence="1" id="KW-0812">Transmembrane</keyword>
<evidence type="ECO:0000256" key="1">
    <source>
        <dbReference type="SAM" id="Phobius"/>
    </source>
</evidence>
<feature type="transmembrane region" description="Helical" evidence="1">
    <location>
        <begin position="67"/>
        <end position="88"/>
    </location>
</feature>
<dbReference type="AlphaFoldDB" id="A0A1Y5FCB7"/>
<feature type="transmembrane region" description="Helical" evidence="1">
    <location>
        <begin position="37"/>
        <end position="61"/>
    </location>
</feature>
<protein>
    <recommendedName>
        <fullName evidence="4">EamA domain-containing protein</fullName>
    </recommendedName>
</protein>
<keyword evidence="1" id="KW-0472">Membrane</keyword>
<name>A0A1Y5FCB7_9BACT</name>
<dbReference type="SUPFAM" id="SSF103481">
    <property type="entry name" value="Multidrug resistance efflux transporter EmrE"/>
    <property type="match status" value="1"/>
</dbReference>
<evidence type="ECO:0000313" key="3">
    <source>
        <dbReference type="Proteomes" id="UP000196531"/>
    </source>
</evidence>
<organism evidence="2 3">
    <name type="scientific">Halobacteriovorax marinus</name>
    <dbReference type="NCBI Taxonomy" id="97084"/>
    <lineage>
        <taxon>Bacteria</taxon>
        <taxon>Pseudomonadati</taxon>
        <taxon>Bdellovibrionota</taxon>
        <taxon>Bacteriovoracia</taxon>
        <taxon>Bacteriovoracales</taxon>
        <taxon>Halobacteriovoraceae</taxon>
        <taxon>Halobacteriovorax</taxon>
    </lineage>
</organism>
<reference evidence="3" key="1">
    <citation type="journal article" date="2017" name="Proc. Natl. Acad. Sci. U.S.A.">
        <title>Simulation of Deepwater Horizon oil plume reveals substrate specialization within a complex community of hydrocarbon-degraders.</title>
        <authorList>
            <person name="Hu P."/>
            <person name="Dubinsky E.A."/>
            <person name="Probst A.J."/>
            <person name="Wang J."/>
            <person name="Sieber C.M.K."/>
            <person name="Tom L.M."/>
            <person name="Gardinali P."/>
            <person name="Banfield J.F."/>
            <person name="Atlas R.M."/>
            <person name="Andersen G.L."/>
        </authorList>
    </citation>
    <scope>NUCLEOTIDE SEQUENCE [LARGE SCALE GENOMIC DNA]</scope>
</reference>
<accession>A0A1Y5FCB7</accession>
<comment type="caution">
    <text evidence="2">The sequence shown here is derived from an EMBL/GenBank/DDBJ whole genome shotgun (WGS) entry which is preliminary data.</text>
</comment>
<dbReference type="Proteomes" id="UP000196531">
    <property type="component" value="Unassembled WGS sequence"/>
</dbReference>
<dbReference type="Gene3D" id="1.10.3730.20">
    <property type="match status" value="1"/>
</dbReference>
<sequence>MSGQTVPIIINLFAALIGAAGQYLYKAGSLRLKEVPLYLNWQIISGAILFTGVMGLFIWAFKLGGRISITYPMYATTFIWGCVLGIIIDKEPWNSAQLVGLLLVVAGITTIAINATPTTN</sequence>
<evidence type="ECO:0008006" key="4">
    <source>
        <dbReference type="Google" id="ProtNLM"/>
    </source>
</evidence>